<dbReference type="InterPro" id="IPR022062">
    <property type="entry name" value="DUF3618"/>
</dbReference>
<dbReference type="STRING" id="525245.HMPREF0044_0319"/>
<keyword evidence="1" id="KW-0472">Membrane</keyword>
<evidence type="ECO:0008006" key="4">
    <source>
        <dbReference type="Google" id="ProtNLM"/>
    </source>
</evidence>
<dbReference type="Pfam" id="PF12277">
    <property type="entry name" value="DUF3618"/>
    <property type="match status" value="1"/>
</dbReference>
<comment type="caution">
    <text evidence="2">The sequence shown here is derived from an EMBL/GenBank/DDBJ whole genome shotgun (WGS) entry which is preliminary data.</text>
</comment>
<reference evidence="2 3" key="1">
    <citation type="submission" date="2009-01" db="EMBL/GenBank/DDBJ databases">
        <authorList>
            <person name="Qin X."/>
            <person name="Bachman B."/>
            <person name="Battles P."/>
            <person name="Bell A."/>
            <person name="Bess C."/>
            <person name="Bickham C."/>
            <person name="Chaboub L."/>
            <person name="Chen D."/>
            <person name="Coyle M."/>
            <person name="Deiros D.R."/>
            <person name="Dinh H."/>
            <person name="Forbes L."/>
            <person name="Fowler G."/>
            <person name="Francisco L."/>
            <person name="Fu Q."/>
            <person name="Gubbala S."/>
            <person name="Hale W."/>
            <person name="Han Y."/>
            <person name="Hemphill L."/>
            <person name="Highlander S.K."/>
            <person name="Hirani K."/>
            <person name="Hogues M."/>
            <person name="Jackson L."/>
            <person name="Jakkamsetti A."/>
            <person name="Javaid M."/>
            <person name="Jiang H."/>
            <person name="Korchina V."/>
            <person name="Kovar C."/>
            <person name="Lara F."/>
            <person name="Lee S."/>
            <person name="Mata R."/>
            <person name="Mathew T."/>
            <person name="Moen C."/>
            <person name="Morales K."/>
            <person name="Munidasa M."/>
            <person name="Nazareth L."/>
            <person name="Ngo R."/>
            <person name="Nguyen L."/>
            <person name="Okwuonu G."/>
            <person name="Ongeri F."/>
            <person name="Patil S."/>
            <person name="Petrosino J."/>
            <person name="Pham C."/>
            <person name="Pham P."/>
            <person name="Pu L.-L."/>
            <person name="Puazo M."/>
            <person name="Raj R."/>
            <person name="Reid J."/>
            <person name="Rouhana J."/>
            <person name="Saada N."/>
            <person name="Shang Y."/>
            <person name="Simmons D."/>
            <person name="Thornton R."/>
            <person name="Warren J."/>
            <person name="Weissenberger G."/>
            <person name="Zhang J."/>
            <person name="Zhang L."/>
            <person name="Zhou C."/>
            <person name="Zhu D."/>
            <person name="Muzny D."/>
            <person name="Worley K."/>
            <person name="Gibbs R."/>
        </authorList>
    </citation>
    <scope>NUCLEOTIDE SEQUENCE [LARGE SCALE GENOMIC DNA]</scope>
    <source>
        <strain evidence="2 3">DSM 15436</strain>
    </source>
</reference>
<proteinExistence type="predicted"/>
<evidence type="ECO:0000313" key="3">
    <source>
        <dbReference type="Proteomes" id="UP000010301"/>
    </source>
</evidence>
<protein>
    <recommendedName>
        <fullName evidence="4">DUF3618 domain-containing protein</fullName>
    </recommendedName>
</protein>
<feature type="transmembrane region" description="Helical" evidence="1">
    <location>
        <begin position="71"/>
        <end position="89"/>
    </location>
</feature>
<evidence type="ECO:0000313" key="2">
    <source>
        <dbReference type="EMBL" id="EEH64582.1"/>
    </source>
</evidence>
<sequence length="91" mass="10019">MSEARTVEEIEAEIARTRIALQSTIDELTHRVDPRAQVADLKERATEYGEKAKEYALDTVEKAKAGSLKEIGILTGVACATLLCLGLLFKR</sequence>
<organism evidence="2 3">
    <name type="scientific">Gleimia coleocanis DSM 15436</name>
    <dbReference type="NCBI Taxonomy" id="525245"/>
    <lineage>
        <taxon>Bacteria</taxon>
        <taxon>Bacillati</taxon>
        <taxon>Actinomycetota</taxon>
        <taxon>Actinomycetes</taxon>
        <taxon>Actinomycetales</taxon>
        <taxon>Actinomycetaceae</taxon>
        <taxon>Gleimia</taxon>
    </lineage>
</organism>
<name>C0VYS9_9ACTO</name>
<dbReference type="HOGENOM" id="CLU_2420359_0_0_11"/>
<dbReference type="EMBL" id="ACFG01000004">
    <property type="protein sequence ID" value="EEH64582.1"/>
    <property type="molecule type" value="Genomic_DNA"/>
</dbReference>
<keyword evidence="1" id="KW-1133">Transmembrane helix</keyword>
<keyword evidence="1" id="KW-0812">Transmembrane</keyword>
<accession>C0VYS9</accession>
<dbReference type="RefSeq" id="WP_006547316.1">
    <property type="nucleotide sequence ID" value="NZ_DS999545.1"/>
</dbReference>
<dbReference type="AlphaFoldDB" id="C0VYS9"/>
<dbReference type="OrthoDB" id="3261092at2"/>
<dbReference type="Proteomes" id="UP000010301">
    <property type="component" value="Unassembled WGS sequence"/>
</dbReference>
<keyword evidence="3" id="KW-1185">Reference proteome</keyword>
<gene>
    <name evidence="2" type="ORF">HMPREF0044_0319</name>
</gene>
<evidence type="ECO:0000256" key="1">
    <source>
        <dbReference type="SAM" id="Phobius"/>
    </source>
</evidence>